<dbReference type="SUPFAM" id="SSF51445">
    <property type="entry name" value="(Trans)glycosidases"/>
    <property type="match status" value="1"/>
</dbReference>
<comment type="caution">
    <text evidence="1">The sequence shown here is derived from an EMBL/GenBank/DDBJ whole genome shotgun (WGS) entry which is preliminary data.</text>
</comment>
<name>A0A645J9F2_9ZZZZ</name>
<dbReference type="InterPro" id="IPR017853">
    <property type="entry name" value="GH"/>
</dbReference>
<sequence length="126" mass="14020">MIVDQDTVLLRNGKPFFPLGIYHVSGKGQELENAADLGFNLFQFWSWDVNADNLKRLAAKDVGIIWEGQAWGRAARIPSATSANDPRVLAELEIMRKAAAELKDNPTLAMWYVADEPPASQLPVLR</sequence>
<proteinExistence type="predicted"/>
<accession>A0A645J9F2</accession>
<protein>
    <recommendedName>
        <fullName evidence="2">Glycoside hydrolase family 2 catalytic domain-containing protein</fullName>
    </recommendedName>
</protein>
<dbReference type="EMBL" id="VSSQ01134801">
    <property type="protein sequence ID" value="MPN60056.1"/>
    <property type="molecule type" value="Genomic_DNA"/>
</dbReference>
<reference evidence="1" key="1">
    <citation type="submission" date="2019-08" db="EMBL/GenBank/DDBJ databases">
        <authorList>
            <person name="Kucharzyk K."/>
            <person name="Murdoch R.W."/>
            <person name="Higgins S."/>
            <person name="Loffler F."/>
        </authorList>
    </citation>
    <scope>NUCLEOTIDE SEQUENCE</scope>
</reference>
<evidence type="ECO:0008006" key="2">
    <source>
        <dbReference type="Google" id="ProtNLM"/>
    </source>
</evidence>
<evidence type="ECO:0000313" key="1">
    <source>
        <dbReference type="EMBL" id="MPN60056.1"/>
    </source>
</evidence>
<gene>
    <name evidence="1" type="ORF">SDC9_207779</name>
</gene>
<organism evidence="1">
    <name type="scientific">bioreactor metagenome</name>
    <dbReference type="NCBI Taxonomy" id="1076179"/>
    <lineage>
        <taxon>unclassified sequences</taxon>
        <taxon>metagenomes</taxon>
        <taxon>ecological metagenomes</taxon>
    </lineage>
</organism>
<dbReference type="AlphaFoldDB" id="A0A645J9F2"/>